<dbReference type="AlphaFoldDB" id="A0A4R7AYI1"/>
<dbReference type="EMBL" id="SNZP01000016">
    <property type="protein sequence ID" value="TDR72511.1"/>
    <property type="molecule type" value="Genomic_DNA"/>
</dbReference>
<dbReference type="CDD" id="cd01087">
    <property type="entry name" value="Prolidase"/>
    <property type="match status" value="1"/>
</dbReference>
<evidence type="ECO:0000259" key="11">
    <source>
        <dbReference type="SMART" id="SM01011"/>
    </source>
</evidence>
<evidence type="ECO:0000256" key="9">
    <source>
        <dbReference type="ARBA" id="ARBA00023211"/>
    </source>
</evidence>
<dbReference type="Proteomes" id="UP000295611">
    <property type="component" value="Unassembled WGS sequence"/>
</dbReference>
<evidence type="ECO:0000256" key="7">
    <source>
        <dbReference type="ARBA" id="ARBA00022801"/>
    </source>
</evidence>
<dbReference type="Pfam" id="PF05195">
    <property type="entry name" value="AMP_N"/>
    <property type="match status" value="1"/>
</dbReference>
<dbReference type="InterPro" id="IPR001131">
    <property type="entry name" value="Peptidase_M24B_aminopep-P_CS"/>
</dbReference>
<keyword evidence="5" id="KW-0645">Protease</keyword>
<accession>A0A4R7AYI1</accession>
<evidence type="ECO:0000256" key="5">
    <source>
        <dbReference type="ARBA" id="ARBA00022670"/>
    </source>
</evidence>
<dbReference type="GO" id="GO:0030145">
    <property type="term" value="F:manganese ion binding"/>
    <property type="evidence" value="ECO:0007669"/>
    <property type="project" value="InterPro"/>
</dbReference>
<keyword evidence="7" id="KW-0378">Hydrolase</keyword>
<proteinExistence type="inferred from homology"/>
<evidence type="ECO:0000256" key="4">
    <source>
        <dbReference type="ARBA" id="ARBA00012574"/>
    </source>
</evidence>
<evidence type="ECO:0000256" key="2">
    <source>
        <dbReference type="ARBA" id="ARBA00001936"/>
    </source>
</evidence>
<dbReference type="InterPro" id="IPR029149">
    <property type="entry name" value="Creatin/AminoP/Spt16_N"/>
</dbReference>
<comment type="catalytic activity">
    <reaction evidence="1">
        <text>Release of any N-terminal amino acid, including proline, that is linked to proline, even from a dipeptide or tripeptide.</text>
        <dbReference type="EC" id="3.4.11.9"/>
    </reaction>
</comment>
<feature type="domain" description="Aminopeptidase P N-terminal" evidence="11">
    <location>
        <begin position="2"/>
        <end position="134"/>
    </location>
</feature>
<dbReference type="PANTHER" id="PTHR43226">
    <property type="entry name" value="XAA-PRO AMINOPEPTIDASE 3"/>
    <property type="match status" value="1"/>
</dbReference>
<dbReference type="InterPro" id="IPR052433">
    <property type="entry name" value="X-Pro_dipept-like"/>
</dbReference>
<dbReference type="EC" id="3.4.11.9" evidence="4"/>
<comment type="caution">
    <text evidence="12">The sequence shown here is derived from an EMBL/GenBank/DDBJ whole genome shotgun (WGS) entry which is preliminary data.</text>
</comment>
<evidence type="ECO:0000256" key="6">
    <source>
        <dbReference type="ARBA" id="ARBA00022723"/>
    </source>
</evidence>
<evidence type="ECO:0000256" key="8">
    <source>
        <dbReference type="ARBA" id="ARBA00023049"/>
    </source>
</evidence>
<dbReference type="SMART" id="SM01011">
    <property type="entry name" value="AMP_N"/>
    <property type="match status" value="1"/>
</dbReference>
<dbReference type="GO" id="GO:0005829">
    <property type="term" value="C:cytosol"/>
    <property type="evidence" value="ECO:0007669"/>
    <property type="project" value="TreeGrafter"/>
</dbReference>
<dbReference type="Gene3D" id="3.40.350.10">
    <property type="entry name" value="Creatinase/prolidase N-terminal domain"/>
    <property type="match status" value="1"/>
</dbReference>
<dbReference type="Gene3D" id="3.90.230.10">
    <property type="entry name" value="Creatinase/methionine aminopeptidase superfamily"/>
    <property type="match status" value="1"/>
</dbReference>
<sequence>MFAAEVYQQRRSRLLADAQPGLMLFIGNVDAPMNYLHNPYPFVQDSTFRYLFGLNDAGLAGVVDTRDGSATLFGNDVDVADIVWTGELPTLVERGASVGVRATRPYAELEQVLREALLKGVTVQYLAPYRAETVLELARLLGRTADAVKRGASQALAQRVVALREIKGPEEIAEMERALEVTRDMHIAAMKAARPGTVEYQAVGAMEGIMRARDWQLAYPVIFSRRGEVLHNHRHDQVLQAGDLVVNDTGASADSGYASDITRTIPVGGKFSERQRPLYETVLAMQLNAIAAMRPGVRYFDMHKLAARTMVEHMTKLGFFNGPAEKVVDSGAYAIAFPHGLGHQIGLDVHDMENLGEDLVGYDESQPRSELFGLGYLRMGKALQAGMVITVEPGIYFIPALIDAWRREGKFSEMINYDKFDAYRDFGGIRIEDNVLVTESGSRVLGTPIPKTVAEVEAVMA</sequence>
<dbReference type="PANTHER" id="PTHR43226:SF4">
    <property type="entry name" value="XAA-PRO AMINOPEPTIDASE 3"/>
    <property type="match status" value="1"/>
</dbReference>
<comment type="cofactor">
    <cofactor evidence="2">
        <name>Mn(2+)</name>
        <dbReference type="ChEBI" id="CHEBI:29035"/>
    </cofactor>
</comment>
<keyword evidence="6 10" id="KW-0479">Metal-binding</keyword>
<protein>
    <recommendedName>
        <fullName evidence="4">Xaa-Pro aminopeptidase</fullName>
        <ecNumber evidence="4">3.4.11.9</ecNumber>
    </recommendedName>
</protein>
<evidence type="ECO:0000256" key="3">
    <source>
        <dbReference type="ARBA" id="ARBA00008766"/>
    </source>
</evidence>
<keyword evidence="12" id="KW-0031">Aminopeptidase</keyword>
<evidence type="ECO:0000313" key="12">
    <source>
        <dbReference type="EMBL" id="TDR72511.1"/>
    </source>
</evidence>
<dbReference type="Pfam" id="PF00557">
    <property type="entry name" value="Peptidase_M24"/>
    <property type="match status" value="1"/>
</dbReference>
<organism evidence="12 13">
    <name type="scientific">Paludibacterium purpuratum</name>
    <dbReference type="NCBI Taxonomy" id="1144873"/>
    <lineage>
        <taxon>Bacteria</taxon>
        <taxon>Pseudomonadati</taxon>
        <taxon>Pseudomonadota</taxon>
        <taxon>Betaproteobacteria</taxon>
        <taxon>Neisseriales</taxon>
        <taxon>Chromobacteriaceae</taxon>
        <taxon>Paludibacterium</taxon>
    </lineage>
</organism>
<dbReference type="RefSeq" id="WP_133683549.1">
    <property type="nucleotide sequence ID" value="NZ_SNZP01000016.1"/>
</dbReference>
<dbReference type="OrthoDB" id="9806388at2"/>
<dbReference type="InterPro" id="IPR036005">
    <property type="entry name" value="Creatinase/aminopeptidase-like"/>
</dbReference>
<keyword evidence="13" id="KW-1185">Reference proteome</keyword>
<comment type="similarity">
    <text evidence="3 10">Belongs to the peptidase M24B family.</text>
</comment>
<keyword evidence="8" id="KW-0482">Metalloprotease</keyword>
<gene>
    <name evidence="12" type="ORF">DFP86_11676</name>
</gene>
<dbReference type="GO" id="GO:0006508">
    <property type="term" value="P:proteolysis"/>
    <property type="evidence" value="ECO:0007669"/>
    <property type="project" value="UniProtKB-KW"/>
</dbReference>
<dbReference type="InterPro" id="IPR007865">
    <property type="entry name" value="Aminopep_P_N"/>
</dbReference>
<name>A0A4R7AYI1_9NEIS</name>
<reference evidence="12 13" key="1">
    <citation type="submission" date="2019-03" db="EMBL/GenBank/DDBJ databases">
        <title>Genomic Encyclopedia of Type Strains, Phase III (KMG-III): the genomes of soil and plant-associated and newly described type strains.</title>
        <authorList>
            <person name="Whitman W."/>
        </authorList>
    </citation>
    <scope>NUCLEOTIDE SEQUENCE [LARGE SCALE GENOMIC DNA]</scope>
    <source>
        <strain evidence="12 13">CECT 8976</strain>
    </source>
</reference>
<evidence type="ECO:0000256" key="1">
    <source>
        <dbReference type="ARBA" id="ARBA00001424"/>
    </source>
</evidence>
<evidence type="ECO:0000256" key="10">
    <source>
        <dbReference type="RuleBase" id="RU000590"/>
    </source>
</evidence>
<dbReference type="GO" id="GO:0070006">
    <property type="term" value="F:metalloaminopeptidase activity"/>
    <property type="evidence" value="ECO:0007669"/>
    <property type="project" value="InterPro"/>
</dbReference>
<dbReference type="PROSITE" id="PS00491">
    <property type="entry name" value="PROLINE_PEPTIDASE"/>
    <property type="match status" value="1"/>
</dbReference>
<keyword evidence="9" id="KW-0464">Manganese</keyword>
<dbReference type="SUPFAM" id="SSF53092">
    <property type="entry name" value="Creatinase/prolidase N-terminal domain"/>
    <property type="match status" value="1"/>
</dbReference>
<dbReference type="InterPro" id="IPR000994">
    <property type="entry name" value="Pept_M24"/>
</dbReference>
<evidence type="ECO:0000313" key="13">
    <source>
        <dbReference type="Proteomes" id="UP000295611"/>
    </source>
</evidence>
<dbReference type="SUPFAM" id="SSF55920">
    <property type="entry name" value="Creatinase/aminopeptidase"/>
    <property type="match status" value="1"/>
</dbReference>